<dbReference type="AlphaFoldDB" id="A0A934IF98"/>
<protein>
    <submittedName>
        <fullName evidence="4">GNAT family N-acetyltransferase</fullName>
    </submittedName>
</protein>
<dbReference type="PANTHER" id="PTHR43877:SF2">
    <property type="entry name" value="AMINOALKYLPHOSPHONATE N-ACETYLTRANSFERASE-RELATED"/>
    <property type="match status" value="1"/>
</dbReference>
<reference evidence="4" key="1">
    <citation type="submission" date="2020-12" db="EMBL/GenBank/DDBJ databases">
        <title>Sanguibacter suaedae sp. nov., isolated from Suaeda aralocaspica.</title>
        <authorList>
            <person name="Ma Q."/>
        </authorList>
    </citation>
    <scope>NUCLEOTIDE SEQUENCE</scope>
    <source>
        <strain evidence="4">YZGR15</strain>
    </source>
</reference>
<dbReference type="SUPFAM" id="SSF55729">
    <property type="entry name" value="Acyl-CoA N-acyltransferases (Nat)"/>
    <property type="match status" value="1"/>
</dbReference>
<dbReference type="InterPro" id="IPR016181">
    <property type="entry name" value="Acyl_CoA_acyltransferase"/>
</dbReference>
<feature type="domain" description="N-acetyltransferase" evidence="3">
    <location>
        <begin position="19"/>
        <end position="174"/>
    </location>
</feature>
<keyword evidence="2" id="KW-0012">Acyltransferase</keyword>
<dbReference type="PANTHER" id="PTHR43877">
    <property type="entry name" value="AMINOALKYLPHOSPHONATE N-ACETYLTRANSFERASE-RELATED-RELATED"/>
    <property type="match status" value="1"/>
</dbReference>
<dbReference type="RefSeq" id="WP_198734448.1">
    <property type="nucleotide sequence ID" value="NZ_JAEINH010000011.1"/>
</dbReference>
<keyword evidence="5" id="KW-1185">Reference proteome</keyword>
<accession>A0A934IF98</accession>
<dbReference type="InterPro" id="IPR050832">
    <property type="entry name" value="Bact_Acetyltransf"/>
</dbReference>
<dbReference type="CDD" id="cd04301">
    <property type="entry name" value="NAT_SF"/>
    <property type="match status" value="1"/>
</dbReference>
<dbReference type="EMBL" id="JAEINH010000011">
    <property type="protein sequence ID" value="MBI9115884.1"/>
    <property type="molecule type" value="Genomic_DNA"/>
</dbReference>
<dbReference type="PROSITE" id="PS51186">
    <property type="entry name" value="GNAT"/>
    <property type="match status" value="1"/>
</dbReference>
<gene>
    <name evidence="4" type="ORF">JAV76_12755</name>
</gene>
<evidence type="ECO:0000256" key="2">
    <source>
        <dbReference type="ARBA" id="ARBA00023315"/>
    </source>
</evidence>
<dbReference type="Proteomes" id="UP000602087">
    <property type="component" value="Unassembled WGS sequence"/>
</dbReference>
<proteinExistence type="predicted"/>
<evidence type="ECO:0000313" key="4">
    <source>
        <dbReference type="EMBL" id="MBI9115884.1"/>
    </source>
</evidence>
<dbReference type="GO" id="GO:0016747">
    <property type="term" value="F:acyltransferase activity, transferring groups other than amino-acyl groups"/>
    <property type="evidence" value="ECO:0007669"/>
    <property type="project" value="InterPro"/>
</dbReference>
<evidence type="ECO:0000256" key="1">
    <source>
        <dbReference type="ARBA" id="ARBA00022679"/>
    </source>
</evidence>
<comment type="caution">
    <text evidence="4">The sequence shown here is derived from an EMBL/GenBank/DDBJ whole genome shotgun (WGS) entry which is preliminary data.</text>
</comment>
<dbReference type="Gene3D" id="3.40.630.30">
    <property type="match status" value="1"/>
</dbReference>
<name>A0A934IF98_9MICO</name>
<keyword evidence="1" id="KW-0808">Transferase</keyword>
<sequence length="180" mass="19308">MVAETTQHTTAARPDSGDVTLEAVAWDHPAGVALRDAQQAELRARYGTDDEPGPPPTGDGLVVLLLLTVDGHPVGCGAVQDITGLYPEHGHGPVGEVKRLYVEPGSRGRGLSRRIMRELHARATVHGLHRLVLETGDAQPEAVGLYESLGYRRIPNYGAYAADPRSLCFTLDLTDRTTPA</sequence>
<organism evidence="4 5">
    <name type="scientific">Sanguibacter suaedae</name>
    <dbReference type="NCBI Taxonomy" id="2795737"/>
    <lineage>
        <taxon>Bacteria</taxon>
        <taxon>Bacillati</taxon>
        <taxon>Actinomycetota</taxon>
        <taxon>Actinomycetes</taxon>
        <taxon>Micrococcales</taxon>
        <taxon>Sanguibacteraceae</taxon>
        <taxon>Sanguibacter</taxon>
    </lineage>
</organism>
<dbReference type="InterPro" id="IPR000182">
    <property type="entry name" value="GNAT_dom"/>
</dbReference>
<dbReference type="Pfam" id="PF00583">
    <property type="entry name" value="Acetyltransf_1"/>
    <property type="match status" value="1"/>
</dbReference>
<evidence type="ECO:0000313" key="5">
    <source>
        <dbReference type="Proteomes" id="UP000602087"/>
    </source>
</evidence>
<evidence type="ECO:0000259" key="3">
    <source>
        <dbReference type="PROSITE" id="PS51186"/>
    </source>
</evidence>